<gene>
    <name evidence="1" type="ORF">ACFODZ_02950</name>
</gene>
<sequence>MSKNIQELFAKKVIESHLKTHVWINDDGSKDSMFDLGVGNKNNPQYAIECIGVMSQKEVETWNLGPARGPNKWNLIGDWDLQISSNTRVKTIRENLEPFLVKLESQNLPSDFALHVDENLERFDSVLFKNLENLGIVSILQFRSKGEGTVFMSMPGSVGAENMNGDGISEWASNYLSSNKCIDVLHKLSLSSASKREVFMHLIPGEKTPFELVSYFFNHNQVPMQKPNLPKPVTGFWLVCFEFCLYWNGKSWINFEIKK</sequence>
<name>A0ABV7JAD3_9GAMM</name>
<dbReference type="EMBL" id="JBHRTS010000002">
    <property type="protein sequence ID" value="MFC3193193.1"/>
    <property type="molecule type" value="Genomic_DNA"/>
</dbReference>
<protein>
    <recommendedName>
        <fullName evidence="3">DUF4304 domain-containing protein</fullName>
    </recommendedName>
</protein>
<dbReference type="RefSeq" id="WP_077409875.1">
    <property type="nucleotide sequence ID" value="NZ_JBHRTS010000002.1"/>
</dbReference>
<comment type="caution">
    <text evidence="1">The sequence shown here is derived from an EMBL/GenBank/DDBJ whole genome shotgun (WGS) entry which is preliminary data.</text>
</comment>
<keyword evidence="2" id="KW-1185">Reference proteome</keyword>
<accession>A0ABV7JAD3</accession>
<evidence type="ECO:0008006" key="3">
    <source>
        <dbReference type="Google" id="ProtNLM"/>
    </source>
</evidence>
<organism evidence="1 2">
    <name type="scientific">Marinicella sediminis</name>
    <dbReference type="NCBI Taxonomy" id="1792834"/>
    <lineage>
        <taxon>Bacteria</taxon>
        <taxon>Pseudomonadati</taxon>
        <taxon>Pseudomonadota</taxon>
        <taxon>Gammaproteobacteria</taxon>
        <taxon>Lysobacterales</taxon>
        <taxon>Marinicellaceae</taxon>
        <taxon>Marinicella</taxon>
    </lineage>
</organism>
<evidence type="ECO:0000313" key="1">
    <source>
        <dbReference type="EMBL" id="MFC3193193.1"/>
    </source>
</evidence>
<dbReference type="Proteomes" id="UP001595533">
    <property type="component" value="Unassembled WGS sequence"/>
</dbReference>
<proteinExistence type="predicted"/>
<evidence type="ECO:0000313" key="2">
    <source>
        <dbReference type="Proteomes" id="UP001595533"/>
    </source>
</evidence>
<reference evidence="2" key="1">
    <citation type="journal article" date="2019" name="Int. J. Syst. Evol. Microbiol.">
        <title>The Global Catalogue of Microorganisms (GCM) 10K type strain sequencing project: providing services to taxonomists for standard genome sequencing and annotation.</title>
        <authorList>
            <consortium name="The Broad Institute Genomics Platform"/>
            <consortium name="The Broad Institute Genome Sequencing Center for Infectious Disease"/>
            <person name="Wu L."/>
            <person name="Ma J."/>
        </authorList>
    </citation>
    <scope>NUCLEOTIDE SEQUENCE [LARGE SCALE GENOMIC DNA]</scope>
    <source>
        <strain evidence="2">KCTC 42953</strain>
    </source>
</reference>